<evidence type="ECO:0000313" key="1">
    <source>
        <dbReference type="EMBL" id="CAI2387188.1"/>
    </source>
</evidence>
<reference evidence="1" key="1">
    <citation type="submission" date="2023-07" db="EMBL/GenBank/DDBJ databases">
        <authorList>
            <consortium name="AG Swart"/>
            <person name="Singh M."/>
            <person name="Singh A."/>
            <person name="Seah K."/>
            <person name="Emmerich C."/>
        </authorList>
    </citation>
    <scope>NUCLEOTIDE SEQUENCE</scope>
    <source>
        <strain evidence="1">DP1</strain>
    </source>
</reference>
<proteinExistence type="predicted"/>
<organism evidence="1 2">
    <name type="scientific">Euplotes crassus</name>
    <dbReference type="NCBI Taxonomy" id="5936"/>
    <lineage>
        <taxon>Eukaryota</taxon>
        <taxon>Sar</taxon>
        <taxon>Alveolata</taxon>
        <taxon>Ciliophora</taxon>
        <taxon>Intramacronucleata</taxon>
        <taxon>Spirotrichea</taxon>
        <taxon>Hypotrichia</taxon>
        <taxon>Euplotida</taxon>
        <taxon>Euplotidae</taxon>
        <taxon>Moneuplotes</taxon>
    </lineage>
</organism>
<accession>A0AAD2DC27</accession>
<name>A0AAD2DC27_EUPCR</name>
<comment type="caution">
    <text evidence="1">The sequence shown here is derived from an EMBL/GenBank/DDBJ whole genome shotgun (WGS) entry which is preliminary data.</text>
</comment>
<sequence>MDSRKEIFSKSGFYITMLPYFGYYKNWKKLMISLSKQSRLFWKNNMVAMRTLDKMKFRDTTEIIEILGKFGIQADITFDKKLRIKFLISSNSRTEVELSKALEDKALTSCDTVSFDFCDNSLNEIAFFIIIAQKCITQARVLQFENLLSINGHLRGILSLRNSDVLNGFLKENTLANKITEMKFKNCLPSFFLICFIYDMGFIQTTLEYTTLTSDQLRRVQNYSKTFPKSTIPKKRSIIFHVNGCKDIPKEREQFINELMEMRIFILMANNSKTFNLSYRFDS</sequence>
<protein>
    <submittedName>
        <fullName evidence="1">Uncharacterized protein</fullName>
    </submittedName>
</protein>
<dbReference type="EMBL" id="CAMPGE010029705">
    <property type="protein sequence ID" value="CAI2387188.1"/>
    <property type="molecule type" value="Genomic_DNA"/>
</dbReference>
<keyword evidence="2" id="KW-1185">Reference proteome</keyword>
<dbReference type="Proteomes" id="UP001295684">
    <property type="component" value="Unassembled WGS sequence"/>
</dbReference>
<gene>
    <name evidence="1" type="ORF">ECRASSUSDP1_LOCUS28817</name>
</gene>
<dbReference type="AlphaFoldDB" id="A0AAD2DC27"/>
<evidence type="ECO:0000313" key="2">
    <source>
        <dbReference type="Proteomes" id="UP001295684"/>
    </source>
</evidence>